<dbReference type="STRING" id="104452.A0A0L7LHA5"/>
<dbReference type="Gene3D" id="1.25.50.20">
    <property type="match status" value="1"/>
</dbReference>
<gene>
    <name evidence="3" type="ORF">OBRU01_09017</name>
</gene>
<comment type="similarity">
    <text evidence="1">Belongs to the peptidase M1 family.</text>
</comment>
<dbReference type="SUPFAM" id="SSF55486">
    <property type="entry name" value="Metalloproteases ('zincins'), catalytic domain"/>
    <property type="match status" value="1"/>
</dbReference>
<comment type="caution">
    <text evidence="3">The sequence shown here is derived from an EMBL/GenBank/DDBJ whole genome shotgun (WGS) entry which is preliminary data.</text>
</comment>
<dbReference type="Gene3D" id="2.60.40.1730">
    <property type="entry name" value="tricorn interacting facor f3 domain"/>
    <property type="match status" value="1"/>
</dbReference>
<sequence length="817" mass="92436">MARTKFKWKLAIFSYLILVNVFTKSLPIDTRLPSLITTDNVFKISEIPDVANILRAHAAITEDEVLPTEETPSIDNSTEIIDGNHTDIILNMTRNALLRQDVRPGQNVREYAIEITPTGNSFTGRAVITVELTFATREDPIVLHCDDDLNIQSVMVGVFTETNALQANFDHDEGLLEIEPVQIASSYILIISYSGSLTIAGQGLNQFRALEGPPHLWSMAAHNFNNVNVPTSNVLLYVRPGVSNQESQASVAFNFYFNTLNEWTNKPYFEIQMNQNTQLSILALPDVSVDWYGLSMIGLVKMAEALSKQWFGYVIFPENWRYEWVVSGLGSYAAWDILRTFQNDITGMDVSLLDVNTLFVTEVIQESLLRDGYTSAQVLEPGEDMFDEDVIRDNINGLMKYKTPALFRMMRLILGDESQDFIQSAGRALLAGRYERFGFSSQPHVAFNVPITYTVSTQPNYEVIHPIEMMEGTMTFNMFLDEEEGDYTLFNIQGQGYYRLIDDSLNLARAGRIDYETAFRVVLSMEHETEYAPWKAFIRNMNFLRKRLVALVEEDEDLDPDIYLRMVRRSIGAFEREIGFSPDPALSEPAMVSLTRGLVMDHACRANYQPCIAAAVDWFWDPNNNENVVNPNIPADLRPAVYCTMAREGGDDIISALHDRLNIEPSMYERVVILESLTCSRDGNYVRTFLEETIATNSPYTAEERLSIFKAAAASSYQNAWVALNFIVMRTTEVRSMYGGHAKLEEAIAALGENMADFGQSNDLPAERIAAMVMENQGWENVYMDYVYEWIDENDAPTLIVSSVLIFASCMIALFNH</sequence>
<dbReference type="PANTHER" id="PTHR11533:SF299">
    <property type="entry name" value="AMINOPEPTIDASE"/>
    <property type="match status" value="1"/>
</dbReference>
<evidence type="ECO:0000259" key="2">
    <source>
        <dbReference type="Pfam" id="PF11838"/>
    </source>
</evidence>
<dbReference type="Proteomes" id="UP000037510">
    <property type="component" value="Unassembled WGS sequence"/>
</dbReference>
<dbReference type="Pfam" id="PF11838">
    <property type="entry name" value="ERAP1_C"/>
    <property type="match status" value="1"/>
</dbReference>
<dbReference type="GO" id="GO:0005737">
    <property type="term" value="C:cytoplasm"/>
    <property type="evidence" value="ECO:0007669"/>
    <property type="project" value="TreeGrafter"/>
</dbReference>
<dbReference type="GO" id="GO:0008270">
    <property type="term" value="F:zinc ion binding"/>
    <property type="evidence" value="ECO:0007669"/>
    <property type="project" value="TreeGrafter"/>
</dbReference>
<name>A0A0L7LHA5_OPEBR</name>
<dbReference type="EMBL" id="JTDY01001142">
    <property type="protein sequence ID" value="KOB74749.1"/>
    <property type="molecule type" value="Genomic_DNA"/>
</dbReference>
<dbReference type="GO" id="GO:0043171">
    <property type="term" value="P:peptide catabolic process"/>
    <property type="evidence" value="ECO:0007669"/>
    <property type="project" value="TreeGrafter"/>
</dbReference>
<dbReference type="GO" id="GO:0016020">
    <property type="term" value="C:membrane"/>
    <property type="evidence" value="ECO:0007669"/>
    <property type="project" value="TreeGrafter"/>
</dbReference>
<dbReference type="GO" id="GO:0006508">
    <property type="term" value="P:proteolysis"/>
    <property type="evidence" value="ECO:0007669"/>
    <property type="project" value="TreeGrafter"/>
</dbReference>
<evidence type="ECO:0000313" key="3">
    <source>
        <dbReference type="EMBL" id="KOB74749.1"/>
    </source>
</evidence>
<keyword evidence="4" id="KW-1185">Reference proteome</keyword>
<dbReference type="InterPro" id="IPR027268">
    <property type="entry name" value="Peptidase_M4/M1_CTD_sf"/>
</dbReference>
<dbReference type="Gene3D" id="1.10.390.10">
    <property type="entry name" value="Neutral Protease Domain 2"/>
    <property type="match status" value="1"/>
</dbReference>
<evidence type="ECO:0000256" key="1">
    <source>
        <dbReference type="ARBA" id="ARBA00010136"/>
    </source>
</evidence>
<organism evidence="3 4">
    <name type="scientific">Operophtera brumata</name>
    <name type="common">Winter moth</name>
    <name type="synonym">Phalaena brumata</name>
    <dbReference type="NCBI Taxonomy" id="104452"/>
    <lineage>
        <taxon>Eukaryota</taxon>
        <taxon>Metazoa</taxon>
        <taxon>Ecdysozoa</taxon>
        <taxon>Arthropoda</taxon>
        <taxon>Hexapoda</taxon>
        <taxon>Insecta</taxon>
        <taxon>Pterygota</taxon>
        <taxon>Neoptera</taxon>
        <taxon>Endopterygota</taxon>
        <taxon>Lepidoptera</taxon>
        <taxon>Glossata</taxon>
        <taxon>Ditrysia</taxon>
        <taxon>Geometroidea</taxon>
        <taxon>Geometridae</taxon>
        <taxon>Larentiinae</taxon>
        <taxon>Operophtera</taxon>
    </lineage>
</organism>
<keyword evidence="3" id="KW-0645">Protease</keyword>
<dbReference type="InterPro" id="IPR050344">
    <property type="entry name" value="Peptidase_M1_aminopeptidases"/>
</dbReference>
<dbReference type="GO" id="GO:0070006">
    <property type="term" value="F:metalloaminopeptidase activity"/>
    <property type="evidence" value="ECO:0007669"/>
    <property type="project" value="TreeGrafter"/>
</dbReference>
<keyword evidence="3" id="KW-0031">Aminopeptidase</keyword>
<dbReference type="PANTHER" id="PTHR11533">
    <property type="entry name" value="PROTEASE M1 ZINC METALLOPROTEASE"/>
    <property type="match status" value="1"/>
</dbReference>
<dbReference type="InterPro" id="IPR024571">
    <property type="entry name" value="ERAP1-like_C_dom"/>
</dbReference>
<keyword evidence="3" id="KW-0378">Hydrolase</keyword>
<reference evidence="3 4" key="1">
    <citation type="journal article" date="2015" name="Genome Biol. Evol.">
        <title>The genome of winter moth (Operophtera brumata) provides a genomic perspective on sexual dimorphism and phenology.</title>
        <authorList>
            <person name="Derks M.F."/>
            <person name="Smit S."/>
            <person name="Salis L."/>
            <person name="Schijlen E."/>
            <person name="Bossers A."/>
            <person name="Mateman C."/>
            <person name="Pijl A.S."/>
            <person name="de Ridder D."/>
            <person name="Groenen M.A."/>
            <person name="Visser M.E."/>
            <person name="Megens H.J."/>
        </authorList>
    </citation>
    <scope>NUCLEOTIDE SEQUENCE [LARGE SCALE GENOMIC DNA]</scope>
    <source>
        <strain evidence="3">WM2013NL</strain>
        <tissue evidence="3">Head and thorax</tissue>
    </source>
</reference>
<dbReference type="AlphaFoldDB" id="A0A0L7LHA5"/>
<protein>
    <submittedName>
        <fullName evidence="3">Aminopeptidase N-11</fullName>
    </submittedName>
</protein>
<feature type="domain" description="ERAP1-like C-terminal" evidence="2">
    <location>
        <begin position="500"/>
        <end position="757"/>
    </location>
</feature>
<dbReference type="GO" id="GO:0005615">
    <property type="term" value="C:extracellular space"/>
    <property type="evidence" value="ECO:0007669"/>
    <property type="project" value="TreeGrafter"/>
</dbReference>
<accession>A0A0L7LHA5</accession>
<dbReference type="SUPFAM" id="SSF63737">
    <property type="entry name" value="Leukotriene A4 hydrolase N-terminal domain"/>
    <property type="match status" value="1"/>
</dbReference>
<dbReference type="GO" id="GO:0042277">
    <property type="term" value="F:peptide binding"/>
    <property type="evidence" value="ECO:0007669"/>
    <property type="project" value="TreeGrafter"/>
</dbReference>
<proteinExistence type="inferred from homology"/>
<dbReference type="InterPro" id="IPR042097">
    <property type="entry name" value="Aminopeptidase_N-like_N_sf"/>
</dbReference>
<evidence type="ECO:0000313" key="4">
    <source>
        <dbReference type="Proteomes" id="UP000037510"/>
    </source>
</evidence>